<feature type="domain" description="Antitoxin SocA-like Panacea" evidence="2">
    <location>
        <begin position="31"/>
        <end position="148"/>
    </location>
</feature>
<protein>
    <submittedName>
        <fullName evidence="3">DUF4065 domain-containing protein</fullName>
    </submittedName>
</protein>
<evidence type="ECO:0000313" key="3">
    <source>
        <dbReference type="EMBL" id="RXJ61869.1"/>
    </source>
</evidence>
<evidence type="ECO:0000259" key="2">
    <source>
        <dbReference type="Pfam" id="PF13274"/>
    </source>
</evidence>
<feature type="coiled-coil region" evidence="1">
    <location>
        <begin position="119"/>
        <end position="146"/>
    </location>
</feature>
<dbReference type="RefSeq" id="WP_129082643.1">
    <property type="nucleotide sequence ID" value="NZ_CP041070.1"/>
</dbReference>
<name>A0A4Q0XZV7_9BACT</name>
<sequence length="167" mass="19829">MNINITKIANAILYMLDEEVKHLNDRKLCILLFLIDFNHFKNYGKTIFNLEYIKQKRNPEPKVLNEIFDIIANGEDLEEEDERLILITELLDFLDIEIITKEKFIELKFIEMEEDFDKSVFSKEELETLEETVEKYKDETARKIANASFQIENVRKASLDENIDFAL</sequence>
<dbReference type="InterPro" id="IPR025272">
    <property type="entry name" value="SocA_Panacea"/>
</dbReference>
<evidence type="ECO:0000313" key="4">
    <source>
        <dbReference type="Proteomes" id="UP000290191"/>
    </source>
</evidence>
<dbReference type="STRING" id="877500.GCA_000935065_00321"/>
<dbReference type="OrthoDB" id="5348420at2"/>
<dbReference type="Proteomes" id="UP000290191">
    <property type="component" value="Unassembled WGS sequence"/>
</dbReference>
<keyword evidence="4" id="KW-1185">Reference proteome</keyword>
<organism evidence="3 4">
    <name type="scientific">Halarcobacter anaerophilus</name>
    <dbReference type="NCBI Taxonomy" id="877500"/>
    <lineage>
        <taxon>Bacteria</taxon>
        <taxon>Pseudomonadati</taxon>
        <taxon>Campylobacterota</taxon>
        <taxon>Epsilonproteobacteria</taxon>
        <taxon>Campylobacterales</taxon>
        <taxon>Arcobacteraceae</taxon>
        <taxon>Halarcobacter</taxon>
    </lineage>
</organism>
<reference evidence="3 4" key="1">
    <citation type="submission" date="2017-10" db="EMBL/GenBank/DDBJ databases">
        <title>Genomics of the genus Arcobacter.</title>
        <authorList>
            <person name="Perez-Cataluna A."/>
            <person name="Figueras M.J."/>
        </authorList>
    </citation>
    <scope>NUCLEOTIDE SEQUENCE [LARGE SCALE GENOMIC DNA]</scope>
    <source>
        <strain evidence="3 4">DSM 24636</strain>
    </source>
</reference>
<gene>
    <name evidence="3" type="ORF">CRV06_11855</name>
</gene>
<dbReference type="AlphaFoldDB" id="A0A4Q0XZV7"/>
<dbReference type="EMBL" id="PDKO01000011">
    <property type="protein sequence ID" value="RXJ61869.1"/>
    <property type="molecule type" value="Genomic_DNA"/>
</dbReference>
<accession>A0A4Q0XZV7</accession>
<keyword evidence="1" id="KW-0175">Coiled coil</keyword>
<comment type="caution">
    <text evidence="3">The sequence shown here is derived from an EMBL/GenBank/DDBJ whole genome shotgun (WGS) entry which is preliminary data.</text>
</comment>
<dbReference type="Pfam" id="PF13274">
    <property type="entry name" value="SocA_Panacea"/>
    <property type="match status" value="1"/>
</dbReference>
<proteinExistence type="predicted"/>
<evidence type="ECO:0000256" key="1">
    <source>
        <dbReference type="SAM" id="Coils"/>
    </source>
</evidence>